<dbReference type="Proteomes" id="UP001055172">
    <property type="component" value="Unassembled WGS sequence"/>
</dbReference>
<comment type="caution">
    <text evidence="3">The sequence shown here is derived from an EMBL/GenBank/DDBJ whole genome shotgun (WGS) entry which is preliminary data.</text>
</comment>
<keyword evidence="4" id="KW-1185">Reference proteome</keyword>
<evidence type="ECO:0000256" key="1">
    <source>
        <dbReference type="SAM" id="SignalP"/>
    </source>
</evidence>
<dbReference type="GO" id="GO:0005737">
    <property type="term" value="C:cytoplasm"/>
    <property type="evidence" value="ECO:0007669"/>
    <property type="project" value="InterPro"/>
</dbReference>
<dbReference type="EMBL" id="BPPX01000001">
    <property type="protein sequence ID" value="GJC77444.1"/>
    <property type="molecule type" value="Genomic_DNA"/>
</dbReference>
<dbReference type="Pfam" id="PF03068">
    <property type="entry name" value="PAD"/>
    <property type="match status" value="1"/>
</dbReference>
<evidence type="ECO:0000259" key="2">
    <source>
        <dbReference type="Pfam" id="PF03068"/>
    </source>
</evidence>
<keyword evidence="1" id="KW-0732">Signal</keyword>
<accession>A0AA37GAS0</accession>
<evidence type="ECO:0000313" key="3">
    <source>
        <dbReference type="EMBL" id="GJC77444.1"/>
    </source>
</evidence>
<dbReference type="Gene3D" id="3.75.10.10">
    <property type="entry name" value="L-arginine/glycine Amidinotransferase, Chain A"/>
    <property type="match status" value="1"/>
</dbReference>
<dbReference type="GO" id="GO:0005509">
    <property type="term" value="F:calcium ion binding"/>
    <property type="evidence" value="ECO:0007669"/>
    <property type="project" value="InterPro"/>
</dbReference>
<dbReference type="AlphaFoldDB" id="A0AA37GAS0"/>
<dbReference type="InterPro" id="IPR013530">
    <property type="entry name" value="PAD_C"/>
</dbReference>
<gene>
    <name evidence="3" type="ORF">ColLi_00282</name>
</gene>
<dbReference type="SUPFAM" id="SSF55909">
    <property type="entry name" value="Pentein"/>
    <property type="match status" value="1"/>
</dbReference>
<name>A0AA37GAS0_9PEZI</name>
<dbReference type="PANTHER" id="PTHR10837">
    <property type="entry name" value="PEPTIDYLARGININE DEIMINASE"/>
    <property type="match status" value="1"/>
</dbReference>
<evidence type="ECO:0000313" key="4">
    <source>
        <dbReference type="Proteomes" id="UP001055172"/>
    </source>
</evidence>
<dbReference type="PANTHER" id="PTHR10837:SF8">
    <property type="entry name" value="PROTEIN-ARGININE DEIMINASE"/>
    <property type="match status" value="1"/>
</dbReference>
<dbReference type="PROSITE" id="PS51257">
    <property type="entry name" value="PROKAR_LIPOPROTEIN"/>
    <property type="match status" value="1"/>
</dbReference>
<sequence>MHLSARAAAIGLTGLHLGSILGACQQPRPIIRADTNRDGIINEADDADKAFWTPARGAIFLPNVGDASNRCTNKDLRGNPLSNHELAACHDASGHLLLEPGLVAPLKTVPVDVADDAFAHIYATPDAASESVRLFVNDFPARAGETASWRLVDPEFIFNATQLKAGIALGIDGREFVKDASKWDGKVKDFLEPAYASMPGPDGPISIRIMLRSPQSTRTGGRQIFEQLRGKGVGGFQPTVGRRGFGHLEINSFGNLETIPPYTSKSGIKYPAGRIIQGKHFEKYPAKAMTAFLEGQELQKPLMLETGWLAIGHVDEFVQFLPSNKTGLGFTIAIADTKSALEVLKNASTTGHGGVRAISFNGSVDNAFTVNPEELATTIDQLLANTTFHEVNDYVQKHIDMNLETLLAEIPLAREHVVRVPVLFKSMNAFDGFGRSDDGLPSHLDAVMKDEWLVLSFSPAAINGIVLGQHYLSPKTWGPVVEGVDLFERAVREAYGRAGMDVGFVDDFLSHHVGGGEIHCGSNTFREANVKWWE</sequence>
<feature type="signal peptide" evidence="1">
    <location>
        <begin position="1"/>
        <end position="22"/>
    </location>
</feature>
<dbReference type="InterPro" id="IPR004303">
    <property type="entry name" value="PAD"/>
</dbReference>
<dbReference type="GO" id="GO:0004668">
    <property type="term" value="F:protein-arginine deiminase activity"/>
    <property type="evidence" value="ECO:0007669"/>
    <property type="project" value="InterPro"/>
</dbReference>
<organism evidence="3 4">
    <name type="scientific">Colletotrichum liriopes</name>
    <dbReference type="NCBI Taxonomy" id="708192"/>
    <lineage>
        <taxon>Eukaryota</taxon>
        <taxon>Fungi</taxon>
        <taxon>Dikarya</taxon>
        <taxon>Ascomycota</taxon>
        <taxon>Pezizomycotina</taxon>
        <taxon>Sordariomycetes</taxon>
        <taxon>Hypocreomycetidae</taxon>
        <taxon>Glomerellales</taxon>
        <taxon>Glomerellaceae</taxon>
        <taxon>Colletotrichum</taxon>
        <taxon>Colletotrichum spaethianum species complex</taxon>
    </lineage>
</organism>
<protein>
    <submittedName>
        <fullName evidence="3">Protein-arginine deiminase type-3</fullName>
    </submittedName>
</protein>
<feature type="domain" description="Protein-arginine deiminase C-terminal" evidence="2">
    <location>
        <begin position="175"/>
        <end position="534"/>
    </location>
</feature>
<reference evidence="3 4" key="1">
    <citation type="submission" date="2021-07" db="EMBL/GenBank/DDBJ databases">
        <title>Genome data of Colletotrichum spaethianum.</title>
        <authorList>
            <person name="Utami Y.D."/>
            <person name="Hiruma K."/>
        </authorList>
    </citation>
    <scope>NUCLEOTIDE SEQUENCE [LARGE SCALE GENOMIC DNA]</scope>
    <source>
        <strain evidence="3 4">MAFF 242679</strain>
    </source>
</reference>
<proteinExistence type="predicted"/>
<feature type="chain" id="PRO_5041465394" evidence="1">
    <location>
        <begin position="23"/>
        <end position="534"/>
    </location>
</feature>